<organism evidence="3">
    <name type="scientific">Amblyomma sculptum</name>
    <name type="common">Tick</name>
    <dbReference type="NCBI Taxonomy" id="1581419"/>
    <lineage>
        <taxon>Eukaryota</taxon>
        <taxon>Metazoa</taxon>
        <taxon>Ecdysozoa</taxon>
        <taxon>Arthropoda</taxon>
        <taxon>Chelicerata</taxon>
        <taxon>Arachnida</taxon>
        <taxon>Acari</taxon>
        <taxon>Parasitiformes</taxon>
        <taxon>Ixodida</taxon>
        <taxon>Ixodoidea</taxon>
        <taxon>Ixodidae</taxon>
        <taxon>Amblyomminae</taxon>
        <taxon>Amblyomma</taxon>
    </lineage>
</organism>
<evidence type="ECO:0000313" key="3">
    <source>
        <dbReference type="EMBL" id="JAU02193.1"/>
    </source>
</evidence>
<dbReference type="EMBL" id="GFAA01001242">
    <property type="protein sequence ID" value="JAU02193.1"/>
    <property type="molecule type" value="mRNA"/>
</dbReference>
<feature type="chain" id="PRO_5009116260" evidence="2">
    <location>
        <begin position="21"/>
        <end position="128"/>
    </location>
</feature>
<evidence type="ECO:0000256" key="1">
    <source>
        <dbReference type="SAM" id="MobiDB-lite"/>
    </source>
</evidence>
<proteinExistence type="evidence at transcript level"/>
<feature type="non-terminal residue" evidence="3">
    <location>
        <position position="128"/>
    </location>
</feature>
<feature type="region of interest" description="Disordered" evidence="1">
    <location>
        <begin position="22"/>
        <end position="77"/>
    </location>
</feature>
<sequence>MRILCLFITSLLFVFVSTQGDTGPDKPATTVPTGIPGCQDEENATKPTPPSSTTTRQESTAATKPTTTTPPRPDPTAYGLYYDQHGCRYKVLSTAGQRIAASCYFDCRNRFYWIQNGQLCLQAQRKDR</sequence>
<reference evidence="3" key="2">
    <citation type="journal article" date="2017" name="Front. Cell. Infect. Microbiol.">
        <title>Analysis of the Salivary Gland Transcriptome of Unfed and Partially Fed Amblyomma sculptum Ticks and Descriptive Proteome of the Saliva.</title>
        <authorList>
            <person name="Esteves E."/>
            <person name="Maruyama S.R."/>
            <person name="Kawahara R."/>
            <person name="Fujita A."/>
            <person name="Martins L.A."/>
            <person name="Righi A.A."/>
            <person name="Costa F.B."/>
            <person name="Palmisano G."/>
            <person name="Labruna M.B."/>
            <person name="Sa-Nunes A."/>
            <person name="Ribeiro J.M.C."/>
            <person name="Fogaca A.C."/>
        </authorList>
    </citation>
    <scope>NUCLEOTIDE SEQUENCE</scope>
</reference>
<feature type="signal peptide" evidence="2">
    <location>
        <begin position="1"/>
        <end position="20"/>
    </location>
</feature>
<dbReference type="AlphaFoldDB" id="A0A1E1XSA3"/>
<name>A0A1E1XSA3_AMBSC</name>
<feature type="compositionally biased region" description="Low complexity" evidence="1">
    <location>
        <begin position="51"/>
        <end position="67"/>
    </location>
</feature>
<protein>
    <submittedName>
        <fullName evidence="3">Putative secreted protein</fullName>
    </submittedName>
</protein>
<reference evidence="3" key="1">
    <citation type="submission" date="2016-09" db="EMBL/GenBank/DDBJ databases">
        <authorList>
            <person name="Capua I."/>
            <person name="De Benedictis P."/>
            <person name="Joannis T."/>
            <person name="Lombin L.H."/>
            <person name="Cattoli G."/>
        </authorList>
    </citation>
    <scope>NUCLEOTIDE SEQUENCE</scope>
</reference>
<evidence type="ECO:0000256" key="2">
    <source>
        <dbReference type="SAM" id="SignalP"/>
    </source>
</evidence>
<keyword evidence="2" id="KW-0732">Signal</keyword>
<accession>A0A1E1XSA3</accession>